<gene>
    <name evidence="2" type="ORF">GCM10010923_12610</name>
</gene>
<feature type="signal peptide" evidence="1">
    <location>
        <begin position="1"/>
        <end position="21"/>
    </location>
</feature>
<dbReference type="RefSeq" id="WP_188641894.1">
    <property type="nucleotide sequence ID" value="NZ_BMID01000001.1"/>
</dbReference>
<dbReference type="EMBL" id="BMID01000001">
    <property type="protein sequence ID" value="GGA04652.1"/>
    <property type="molecule type" value="Genomic_DNA"/>
</dbReference>
<protein>
    <submittedName>
        <fullName evidence="2">Uncharacterized protein</fullName>
    </submittedName>
</protein>
<organism evidence="2 3">
    <name type="scientific">Blastomonas marina</name>
    <dbReference type="NCBI Taxonomy" id="1867408"/>
    <lineage>
        <taxon>Bacteria</taxon>
        <taxon>Pseudomonadati</taxon>
        <taxon>Pseudomonadota</taxon>
        <taxon>Alphaproteobacteria</taxon>
        <taxon>Sphingomonadales</taxon>
        <taxon>Sphingomonadaceae</taxon>
        <taxon>Blastomonas</taxon>
    </lineage>
</organism>
<feature type="chain" id="PRO_5045242186" evidence="1">
    <location>
        <begin position="22"/>
        <end position="574"/>
    </location>
</feature>
<keyword evidence="3" id="KW-1185">Reference proteome</keyword>
<evidence type="ECO:0000313" key="2">
    <source>
        <dbReference type="EMBL" id="GGA04652.1"/>
    </source>
</evidence>
<comment type="caution">
    <text evidence="2">The sequence shown here is derived from an EMBL/GenBank/DDBJ whole genome shotgun (WGS) entry which is preliminary data.</text>
</comment>
<sequence length="574" mass="60334">MRKAYLALGGALVLSSAIAVAAMQEETPAAPAPSPEATVSEPVVQDIGRDAAPAVSLPRNLPSLEELERMSDDEFEELFDLKPKADIPAAARRSLRAVGLLAEGEGGLEAAALGPQPAALVEAALRGNRGRLVSRWGHIVLRRALASRLAAPEGMDPVDFAAMRTALLVRMGEGQVARGFAQQVDNIAYDTAMTAAAFDAFVATGDVVGACPMLEIVSPYDAEDPRIKVTRDICGAYSGRSAAALRQLERKRQQGVLSRTEMLLAQRYAGAGGSTRRAVNIEWDGTDELTPFAYSLAVATGLDVPDSLRAGAGRYYAMVDATSPALALDDRASSSWFAAANGVLSSQAMVDLLSIAYGTGDTGTVLADRAEVLRRAYVAADPEERMSALRTLWSADVNAPYGTRVATAYAAARMPVDEAFADDGDELVAAMLAAGLDRNALRWTGVVENGSKAWAMLALVNPQRDAVSVGEVGDSDHATRLFVAGLAGLGRASDGVARDYDIDLARQTRWTRAISGAADSGSAPLVALLAGLGMQGDSWAKMTPLHLYHIVRALDRVGLSAEARMIAAEAVARG</sequence>
<keyword evidence="1" id="KW-0732">Signal</keyword>
<accession>A0ABQ1FBW3</accession>
<reference evidence="3" key="1">
    <citation type="journal article" date="2019" name="Int. J. Syst. Evol. Microbiol.">
        <title>The Global Catalogue of Microorganisms (GCM) 10K type strain sequencing project: providing services to taxonomists for standard genome sequencing and annotation.</title>
        <authorList>
            <consortium name="The Broad Institute Genomics Platform"/>
            <consortium name="The Broad Institute Genome Sequencing Center for Infectious Disease"/>
            <person name="Wu L."/>
            <person name="Ma J."/>
        </authorList>
    </citation>
    <scope>NUCLEOTIDE SEQUENCE [LARGE SCALE GENOMIC DNA]</scope>
    <source>
        <strain evidence="3">CGMCC 1.15297</strain>
    </source>
</reference>
<proteinExistence type="predicted"/>
<dbReference type="Proteomes" id="UP000603317">
    <property type="component" value="Unassembled WGS sequence"/>
</dbReference>
<evidence type="ECO:0000256" key="1">
    <source>
        <dbReference type="SAM" id="SignalP"/>
    </source>
</evidence>
<evidence type="ECO:0000313" key="3">
    <source>
        <dbReference type="Proteomes" id="UP000603317"/>
    </source>
</evidence>
<name>A0ABQ1FBW3_9SPHN</name>